<dbReference type="Proteomes" id="UP000027138">
    <property type="component" value="Unassembled WGS sequence"/>
</dbReference>
<evidence type="ECO:0000313" key="2">
    <source>
        <dbReference type="Proteomes" id="UP000027138"/>
    </source>
</evidence>
<reference evidence="1 2" key="1">
    <citation type="journal article" date="2014" name="PLoS ONE">
        <title>Global Analysis of Gene Expression Profiles in Physic Nut (Jatropha curcas L.) Seedlings Exposed to Salt Stress.</title>
        <authorList>
            <person name="Zhang L."/>
            <person name="Zhang C."/>
            <person name="Wu P."/>
            <person name="Chen Y."/>
            <person name="Li M."/>
            <person name="Jiang H."/>
            <person name="Wu G."/>
        </authorList>
    </citation>
    <scope>NUCLEOTIDE SEQUENCE [LARGE SCALE GENOMIC DNA]</scope>
    <source>
        <strain evidence="2">cv. GZQX0401</strain>
        <tissue evidence="1">Young leaves</tissue>
    </source>
</reference>
<keyword evidence="2" id="KW-1185">Reference proteome</keyword>
<accession>A0A067KXX6</accession>
<evidence type="ECO:0000313" key="1">
    <source>
        <dbReference type="EMBL" id="KDP41066.1"/>
    </source>
</evidence>
<proteinExistence type="predicted"/>
<organism evidence="1 2">
    <name type="scientific">Jatropha curcas</name>
    <name type="common">Barbados nut</name>
    <dbReference type="NCBI Taxonomy" id="180498"/>
    <lineage>
        <taxon>Eukaryota</taxon>
        <taxon>Viridiplantae</taxon>
        <taxon>Streptophyta</taxon>
        <taxon>Embryophyta</taxon>
        <taxon>Tracheophyta</taxon>
        <taxon>Spermatophyta</taxon>
        <taxon>Magnoliopsida</taxon>
        <taxon>eudicotyledons</taxon>
        <taxon>Gunneridae</taxon>
        <taxon>Pentapetalae</taxon>
        <taxon>rosids</taxon>
        <taxon>fabids</taxon>
        <taxon>Malpighiales</taxon>
        <taxon>Euphorbiaceae</taxon>
        <taxon>Crotonoideae</taxon>
        <taxon>Jatropheae</taxon>
        <taxon>Jatropha</taxon>
    </lineage>
</organism>
<name>A0A067KXX6_JATCU</name>
<protein>
    <submittedName>
        <fullName evidence="1">Uncharacterized protein</fullName>
    </submittedName>
</protein>
<gene>
    <name evidence="1" type="ORF">JCGZ_03172</name>
</gene>
<dbReference type="AlphaFoldDB" id="A0A067KXX6"/>
<dbReference type="EMBL" id="KK914323">
    <property type="protein sequence ID" value="KDP41066.1"/>
    <property type="molecule type" value="Genomic_DNA"/>
</dbReference>
<sequence>MATENIMGWLLGDTVIDPVITCEPCMVVVNDFNECVPSLKGLGAPPGMVGSEMLHHGRLSLMT</sequence>